<dbReference type="AlphaFoldDB" id="A0A7X1B0C9"/>
<evidence type="ECO:0000259" key="2">
    <source>
        <dbReference type="Pfam" id="PF13518"/>
    </source>
</evidence>
<organism evidence="3 4">
    <name type="scientific">Puniceicoccus vermicola</name>
    <dbReference type="NCBI Taxonomy" id="388746"/>
    <lineage>
        <taxon>Bacteria</taxon>
        <taxon>Pseudomonadati</taxon>
        <taxon>Verrucomicrobiota</taxon>
        <taxon>Opitutia</taxon>
        <taxon>Puniceicoccales</taxon>
        <taxon>Puniceicoccaceae</taxon>
        <taxon>Puniceicoccus</taxon>
    </lineage>
</organism>
<feature type="compositionally biased region" description="Low complexity" evidence="1">
    <location>
        <begin position="146"/>
        <end position="163"/>
    </location>
</feature>
<reference evidence="3 4" key="1">
    <citation type="submission" date="2020-07" db="EMBL/GenBank/DDBJ databases">
        <authorList>
            <person name="Feng X."/>
        </authorList>
    </citation>
    <scope>NUCLEOTIDE SEQUENCE [LARGE SCALE GENOMIC DNA]</scope>
    <source>
        <strain evidence="3 4">JCM14086</strain>
    </source>
</reference>
<dbReference type="SUPFAM" id="SSF46689">
    <property type="entry name" value="Homeodomain-like"/>
    <property type="match status" value="1"/>
</dbReference>
<dbReference type="RefSeq" id="WP_185693784.1">
    <property type="nucleotide sequence ID" value="NZ_JACHVA010000118.1"/>
</dbReference>
<protein>
    <submittedName>
        <fullName evidence="3">Helix-turn-helix domain-containing protein</fullName>
    </submittedName>
</protein>
<accession>A0A7X1B0C9</accession>
<sequence length="204" mass="23262">MAEDKVVERRREIVDRIIAGETQVSIAKEIGVTRQAINQIYRSFQEEGEAYFERPGRGRQREVDLLSPDEKQQMVDWVLANPPSAIGAKEKRWTLRLVKRAIVHQLDKRVRLPVAHGVFHAAFPERVTVLPSEKGMRRRPRKPKTESSSTTPTQSPSQTAPRPRVTSSRETEDGFPSIEEMAEMNRATLEARKGKPTAKAKRKK</sequence>
<comment type="caution">
    <text evidence="3">The sequence shown here is derived from an EMBL/GenBank/DDBJ whole genome shotgun (WGS) entry which is preliminary data.</text>
</comment>
<evidence type="ECO:0000256" key="1">
    <source>
        <dbReference type="SAM" id="MobiDB-lite"/>
    </source>
</evidence>
<dbReference type="InterPro" id="IPR055247">
    <property type="entry name" value="InsJ-like_HTH"/>
</dbReference>
<dbReference type="Proteomes" id="UP000525652">
    <property type="component" value="Unassembled WGS sequence"/>
</dbReference>
<dbReference type="InterPro" id="IPR009057">
    <property type="entry name" value="Homeodomain-like_sf"/>
</dbReference>
<gene>
    <name evidence="3" type="ORF">H5P30_15275</name>
</gene>
<dbReference type="Pfam" id="PF13518">
    <property type="entry name" value="HTH_28"/>
    <property type="match status" value="1"/>
</dbReference>
<dbReference type="EMBL" id="JACHVA010000118">
    <property type="protein sequence ID" value="MBC2603144.1"/>
    <property type="molecule type" value="Genomic_DNA"/>
</dbReference>
<proteinExistence type="predicted"/>
<feature type="compositionally biased region" description="Basic residues" evidence="1">
    <location>
        <begin position="194"/>
        <end position="204"/>
    </location>
</feature>
<evidence type="ECO:0000313" key="4">
    <source>
        <dbReference type="Proteomes" id="UP000525652"/>
    </source>
</evidence>
<keyword evidence="4" id="KW-1185">Reference proteome</keyword>
<evidence type="ECO:0000313" key="3">
    <source>
        <dbReference type="EMBL" id="MBC2603144.1"/>
    </source>
</evidence>
<feature type="region of interest" description="Disordered" evidence="1">
    <location>
        <begin position="130"/>
        <end position="204"/>
    </location>
</feature>
<feature type="domain" description="Insertion element IS150 protein InsJ-like helix-turn-helix" evidence="2">
    <location>
        <begin position="9"/>
        <end position="59"/>
    </location>
</feature>
<name>A0A7X1B0C9_9BACT</name>